<evidence type="ECO:0000256" key="4">
    <source>
        <dbReference type="ARBA" id="ARBA00022519"/>
    </source>
</evidence>
<dbReference type="EMBL" id="LJPX01000095">
    <property type="protein sequence ID" value="KPW79816.1"/>
    <property type="molecule type" value="Genomic_DNA"/>
</dbReference>
<dbReference type="GO" id="GO:0005886">
    <property type="term" value="C:plasma membrane"/>
    <property type="evidence" value="ECO:0007669"/>
    <property type="project" value="UniProtKB-SubCell"/>
</dbReference>
<feature type="compositionally biased region" description="Basic and acidic residues" evidence="9">
    <location>
        <begin position="7"/>
        <end position="25"/>
    </location>
</feature>
<feature type="region of interest" description="Disordered" evidence="9">
    <location>
        <begin position="1"/>
        <end position="39"/>
    </location>
</feature>
<keyword evidence="8" id="KW-0472">Membrane</keyword>
<evidence type="ECO:0000259" key="10">
    <source>
        <dbReference type="PROSITE" id="PS50893"/>
    </source>
</evidence>
<dbReference type="InterPro" id="IPR003439">
    <property type="entry name" value="ABC_transporter-like_ATP-bd"/>
</dbReference>
<dbReference type="SUPFAM" id="SSF52540">
    <property type="entry name" value="P-loop containing nucleoside triphosphate hydrolases"/>
    <property type="match status" value="1"/>
</dbReference>
<dbReference type="InterPro" id="IPR027417">
    <property type="entry name" value="P-loop_NTPase"/>
</dbReference>
<dbReference type="PATRIC" id="fig|86840.3.peg.852"/>
<comment type="subcellular location">
    <subcellularLocation>
        <location evidence="1">Cell inner membrane</location>
        <topology evidence="1">Peripheral membrane protein</topology>
    </subcellularLocation>
</comment>
<evidence type="ECO:0000256" key="1">
    <source>
        <dbReference type="ARBA" id="ARBA00004417"/>
    </source>
</evidence>
<evidence type="ECO:0000256" key="3">
    <source>
        <dbReference type="ARBA" id="ARBA00022475"/>
    </source>
</evidence>
<keyword evidence="2" id="KW-0813">Transport</keyword>
<keyword evidence="4" id="KW-0997">Cell inner membrane</keyword>
<dbReference type="GO" id="GO:0016887">
    <property type="term" value="F:ATP hydrolysis activity"/>
    <property type="evidence" value="ECO:0007669"/>
    <property type="project" value="InterPro"/>
</dbReference>
<protein>
    <submittedName>
        <fullName evidence="11">Phosphonates import ATP-binding protein PhnC</fullName>
    </submittedName>
</protein>
<dbReference type="NCBIfam" id="TIGR02315">
    <property type="entry name" value="ABC_phnC"/>
    <property type="match status" value="1"/>
</dbReference>
<dbReference type="InterPro" id="IPR050086">
    <property type="entry name" value="MetN_ABC_transporter-like"/>
</dbReference>
<dbReference type="PANTHER" id="PTHR43166:SF6">
    <property type="entry name" value="PHOSPHONATES IMPORT ATP-BINDING PROTEIN PHNC"/>
    <property type="match status" value="1"/>
</dbReference>
<evidence type="ECO:0000313" key="12">
    <source>
        <dbReference type="Proteomes" id="UP000050564"/>
    </source>
</evidence>
<dbReference type="InterPro" id="IPR012693">
    <property type="entry name" value="ABC_transpr_PhnC"/>
</dbReference>
<evidence type="ECO:0000256" key="7">
    <source>
        <dbReference type="ARBA" id="ARBA00022967"/>
    </source>
</evidence>
<dbReference type="SMART" id="SM00382">
    <property type="entry name" value="AAA"/>
    <property type="match status" value="1"/>
</dbReference>
<organism evidence="11 12">
    <name type="scientific">Pseudomonas cannabina</name>
    <dbReference type="NCBI Taxonomy" id="86840"/>
    <lineage>
        <taxon>Bacteria</taxon>
        <taxon>Pseudomonadati</taxon>
        <taxon>Pseudomonadota</taxon>
        <taxon>Gammaproteobacteria</taxon>
        <taxon>Pseudomonadales</taxon>
        <taxon>Pseudomonadaceae</taxon>
        <taxon>Pseudomonas</taxon>
    </lineage>
</organism>
<dbReference type="Proteomes" id="UP000050564">
    <property type="component" value="Unassembled WGS sequence"/>
</dbReference>
<dbReference type="InterPro" id="IPR003593">
    <property type="entry name" value="AAA+_ATPase"/>
</dbReference>
<dbReference type="PROSITE" id="PS50893">
    <property type="entry name" value="ABC_TRANSPORTER_2"/>
    <property type="match status" value="1"/>
</dbReference>
<evidence type="ECO:0000256" key="5">
    <source>
        <dbReference type="ARBA" id="ARBA00022741"/>
    </source>
</evidence>
<reference evidence="11 12" key="1">
    <citation type="submission" date="2015-09" db="EMBL/GenBank/DDBJ databases">
        <title>Genome announcement of multiple Pseudomonas syringae strains.</title>
        <authorList>
            <person name="Thakur S."/>
            <person name="Wang P.W."/>
            <person name="Gong Y."/>
            <person name="Weir B.S."/>
            <person name="Guttman D.S."/>
        </authorList>
    </citation>
    <scope>NUCLEOTIDE SEQUENCE [LARGE SCALE GENOMIC DNA]</scope>
    <source>
        <strain evidence="11 12">ICMP2823</strain>
    </source>
</reference>
<dbReference type="CDD" id="cd03256">
    <property type="entry name" value="ABC_PhnC_transporter"/>
    <property type="match status" value="1"/>
</dbReference>
<keyword evidence="5" id="KW-0547">Nucleotide-binding</keyword>
<feature type="domain" description="ABC transporter" evidence="10">
    <location>
        <begin position="89"/>
        <end position="337"/>
    </location>
</feature>
<name>A0A0P9M9C4_PSECA</name>
<dbReference type="GO" id="GO:0005524">
    <property type="term" value="F:ATP binding"/>
    <property type="evidence" value="ECO:0007669"/>
    <property type="project" value="UniProtKB-KW"/>
</dbReference>
<dbReference type="PANTHER" id="PTHR43166">
    <property type="entry name" value="AMINO ACID IMPORT ATP-BINDING PROTEIN"/>
    <property type="match status" value="1"/>
</dbReference>
<accession>A0A0P9M9C4</accession>
<evidence type="ECO:0000313" key="11">
    <source>
        <dbReference type="EMBL" id="KPW79816.1"/>
    </source>
</evidence>
<keyword evidence="7" id="KW-1278">Translocase</keyword>
<dbReference type="InterPro" id="IPR017871">
    <property type="entry name" value="ABC_transporter-like_CS"/>
</dbReference>
<dbReference type="GO" id="GO:0015416">
    <property type="term" value="F:ABC-type phosphonate transporter activity"/>
    <property type="evidence" value="ECO:0007669"/>
    <property type="project" value="InterPro"/>
</dbReference>
<dbReference type="Gene3D" id="3.40.50.300">
    <property type="entry name" value="P-loop containing nucleotide triphosphate hydrolases"/>
    <property type="match status" value="1"/>
</dbReference>
<evidence type="ECO:0000256" key="9">
    <source>
        <dbReference type="SAM" id="MobiDB-lite"/>
    </source>
</evidence>
<evidence type="ECO:0000256" key="6">
    <source>
        <dbReference type="ARBA" id="ARBA00022840"/>
    </source>
</evidence>
<dbReference type="Pfam" id="PF00005">
    <property type="entry name" value="ABC_tran"/>
    <property type="match status" value="1"/>
</dbReference>
<proteinExistence type="predicted"/>
<dbReference type="AlphaFoldDB" id="A0A0P9M9C4"/>
<sequence length="361" mass="39627">MAEPLCDAERHELHTDAERRHDSNSPRRATPSSRQESHVRIATTPATNCYPPVICGSCGCNTAGPVWLTTEYDLSRVVPRPRSLMNAAIHVQGLNKTFSHKSALVDLALSIQPGEMVALIGASGSGKSTLLRHLAGLACCDRGNGGHVQVLGREVQAAGRLNSQVRRLRADIGYIFQQFNLVNRLSVMDNVLLGCLGRMPRWRGSLALFNREEKQRAMAALDRVGLADLATQRASTLSGGQQQRVAIARALTQRAEVILADEPIASLDPESARRVMEILADINRRDGKTVVVTLHQVDYAVRYCPRAVALKGGRIHYDGLAKDLSKQFLNDLYGADEDASLMITERSRRVRQPSRLTLAKV</sequence>
<dbReference type="PROSITE" id="PS00211">
    <property type="entry name" value="ABC_TRANSPORTER_1"/>
    <property type="match status" value="1"/>
</dbReference>
<evidence type="ECO:0000256" key="2">
    <source>
        <dbReference type="ARBA" id="ARBA00022448"/>
    </source>
</evidence>
<gene>
    <name evidence="11" type="ORF">ALO81_04394</name>
</gene>
<evidence type="ECO:0000256" key="8">
    <source>
        <dbReference type="ARBA" id="ARBA00023136"/>
    </source>
</evidence>
<comment type="caution">
    <text evidence="11">The sequence shown here is derived from an EMBL/GenBank/DDBJ whole genome shotgun (WGS) entry which is preliminary data.</text>
</comment>
<keyword evidence="3" id="KW-1003">Cell membrane</keyword>
<keyword evidence="6 11" id="KW-0067">ATP-binding</keyword>